<dbReference type="AlphaFoldDB" id="A0A4Y9FW99"/>
<proteinExistence type="predicted"/>
<keyword evidence="3" id="KW-1185">Reference proteome</keyword>
<dbReference type="InterPro" id="IPR001633">
    <property type="entry name" value="EAL_dom"/>
</dbReference>
<dbReference type="Proteomes" id="UP000298358">
    <property type="component" value="Unassembled WGS sequence"/>
</dbReference>
<evidence type="ECO:0000259" key="1">
    <source>
        <dbReference type="PROSITE" id="PS50883"/>
    </source>
</evidence>
<dbReference type="InterPro" id="IPR050706">
    <property type="entry name" value="Cyclic-di-GMP_PDE-like"/>
</dbReference>
<dbReference type="OrthoDB" id="23692at2"/>
<dbReference type="PROSITE" id="PS50883">
    <property type="entry name" value="EAL"/>
    <property type="match status" value="1"/>
</dbReference>
<reference evidence="2 3" key="1">
    <citation type="submission" date="2019-03" db="EMBL/GenBank/DDBJ databases">
        <title>Diversity of the mouse oral microbiome.</title>
        <authorList>
            <person name="Joseph S."/>
            <person name="Aduse-Opoku J."/>
            <person name="Curtis M."/>
            <person name="Wade W."/>
            <person name="Hashim A."/>
        </authorList>
    </citation>
    <scope>NUCLEOTIDE SEQUENCE [LARGE SCALE GENOMIC DNA]</scope>
    <source>
        <strain evidence="2 3">P1012</strain>
    </source>
</reference>
<dbReference type="Gene3D" id="3.20.20.450">
    <property type="entry name" value="EAL domain"/>
    <property type="match status" value="1"/>
</dbReference>
<dbReference type="CDD" id="cd01948">
    <property type="entry name" value="EAL"/>
    <property type="match status" value="1"/>
</dbReference>
<comment type="caution">
    <text evidence="2">The sequence shown here is derived from an EMBL/GenBank/DDBJ whole genome shotgun (WGS) entry which is preliminary data.</text>
</comment>
<organism evidence="2 3">
    <name type="scientific">Microbacterium paludicola</name>
    <dbReference type="NCBI Taxonomy" id="300019"/>
    <lineage>
        <taxon>Bacteria</taxon>
        <taxon>Bacillati</taxon>
        <taxon>Actinomycetota</taxon>
        <taxon>Actinomycetes</taxon>
        <taxon>Micrococcales</taxon>
        <taxon>Microbacteriaceae</taxon>
        <taxon>Microbacterium</taxon>
    </lineage>
</organism>
<dbReference type="PANTHER" id="PTHR33121">
    <property type="entry name" value="CYCLIC DI-GMP PHOSPHODIESTERASE PDEF"/>
    <property type="match status" value="1"/>
</dbReference>
<dbReference type="GO" id="GO:0071111">
    <property type="term" value="F:cyclic-guanylate-specific phosphodiesterase activity"/>
    <property type="evidence" value="ECO:0007669"/>
    <property type="project" value="InterPro"/>
</dbReference>
<evidence type="ECO:0000313" key="3">
    <source>
        <dbReference type="Proteomes" id="UP000298358"/>
    </source>
</evidence>
<dbReference type="SUPFAM" id="SSF141868">
    <property type="entry name" value="EAL domain-like"/>
    <property type="match status" value="1"/>
</dbReference>
<dbReference type="InterPro" id="IPR035919">
    <property type="entry name" value="EAL_sf"/>
</dbReference>
<dbReference type="Pfam" id="PF00563">
    <property type="entry name" value="EAL"/>
    <property type="match status" value="1"/>
</dbReference>
<gene>
    <name evidence="2" type="ORF">E4U02_05010</name>
</gene>
<dbReference type="PANTHER" id="PTHR33121:SF70">
    <property type="entry name" value="SIGNALING PROTEIN YKOW"/>
    <property type="match status" value="1"/>
</dbReference>
<dbReference type="SMART" id="SM00052">
    <property type="entry name" value="EAL"/>
    <property type="match status" value="1"/>
</dbReference>
<evidence type="ECO:0000313" key="2">
    <source>
        <dbReference type="EMBL" id="TFU33600.1"/>
    </source>
</evidence>
<name>A0A4Y9FW99_9MICO</name>
<feature type="domain" description="EAL" evidence="1">
    <location>
        <begin position="1"/>
        <end position="225"/>
    </location>
</feature>
<accession>A0A4Y9FW99</accession>
<dbReference type="EMBL" id="SPQB01000007">
    <property type="protein sequence ID" value="TFU33600.1"/>
    <property type="molecule type" value="Genomic_DNA"/>
</dbReference>
<protein>
    <submittedName>
        <fullName evidence="2">EAL domain-containing protein</fullName>
    </submittedName>
</protein>
<sequence>MTSMTAHEGTGGPEHHIHFQCLVDAHSENVIGYEALARFADGVAPDEHLARARAAGRLRELELTLMRSAVEASHVIPSDLLVTINASATTIASAELDGMLPGGRRWGLELAETSEIDPDGALRRRVADFGALLLIDDAGSQHACIEWISILRPEIVKIDKSVVWAACDRRAARRQLDQFVAASRQVGAKTLAEGVESDLHARVITEAGIDYAQGFRYGLPAAFAA</sequence>